<keyword evidence="11" id="KW-1185">Reference proteome</keyword>
<keyword evidence="5 6" id="KW-0472">Membrane</keyword>
<organism evidence="10 11">
    <name type="scientific">Kwoniella dendrophila CBS 6074</name>
    <dbReference type="NCBI Taxonomy" id="1295534"/>
    <lineage>
        <taxon>Eukaryota</taxon>
        <taxon>Fungi</taxon>
        <taxon>Dikarya</taxon>
        <taxon>Basidiomycota</taxon>
        <taxon>Agaricomycotina</taxon>
        <taxon>Tremellomycetes</taxon>
        <taxon>Tremellales</taxon>
        <taxon>Cryptococcaceae</taxon>
        <taxon>Kwoniella</taxon>
    </lineage>
</organism>
<dbReference type="InterPro" id="IPR045095">
    <property type="entry name" value="ACDP"/>
</dbReference>
<feature type="compositionally biased region" description="Basic residues" evidence="7">
    <location>
        <begin position="576"/>
        <end position="591"/>
    </location>
</feature>
<evidence type="ECO:0000256" key="2">
    <source>
        <dbReference type="ARBA" id="ARBA00022692"/>
    </source>
</evidence>
<name>A0AAX4K0S1_9TREE</name>
<dbReference type="EMBL" id="CP144104">
    <property type="protein sequence ID" value="WWC90729.1"/>
    <property type="molecule type" value="Genomic_DNA"/>
</dbReference>
<dbReference type="CDD" id="cd04590">
    <property type="entry name" value="CBS_pair_CorC_HlyC_assoc"/>
    <property type="match status" value="1"/>
</dbReference>
<evidence type="ECO:0000256" key="4">
    <source>
        <dbReference type="ARBA" id="ARBA00022989"/>
    </source>
</evidence>
<feature type="compositionally biased region" description="Low complexity" evidence="7">
    <location>
        <begin position="562"/>
        <end position="575"/>
    </location>
</feature>
<dbReference type="FunFam" id="3.10.580.10:FF:000006">
    <property type="entry name" value="DUF21 and CBS domain protein"/>
    <property type="match status" value="1"/>
</dbReference>
<feature type="domain" description="CNNM transmembrane" evidence="9">
    <location>
        <begin position="45"/>
        <end position="228"/>
    </location>
</feature>
<reference evidence="10 11" key="1">
    <citation type="submission" date="2024-01" db="EMBL/GenBank/DDBJ databases">
        <title>Comparative genomics of Cryptococcus and Kwoniella reveals pathogenesis evolution and contrasting modes of karyotype evolution via chromosome fusion or intercentromeric recombination.</title>
        <authorList>
            <person name="Coelho M.A."/>
            <person name="David-Palma M."/>
            <person name="Shea T."/>
            <person name="Bowers K."/>
            <person name="McGinley-Smith S."/>
            <person name="Mohammad A.W."/>
            <person name="Gnirke A."/>
            <person name="Yurkov A.M."/>
            <person name="Nowrousian M."/>
            <person name="Sun S."/>
            <person name="Cuomo C.A."/>
            <person name="Heitman J."/>
        </authorList>
    </citation>
    <scope>NUCLEOTIDE SEQUENCE [LARGE SCALE GENOMIC DNA]</scope>
    <source>
        <strain evidence="10 11">CBS 6074</strain>
    </source>
</reference>
<comment type="subcellular location">
    <subcellularLocation>
        <location evidence="1">Membrane</location>
        <topology evidence="1">Multi-pass membrane protein</topology>
    </subcellularLocation>
</comment>
<dbReference type="GO" id="GO:0030026">
    <property type="term" value="P:intracellular manganese ion homeostasis"/>
    <property type="evidence" value="ECO:0007669"/>
    <property type="project" value="TreeGrafter"/>
</dbReference>
<evidence type="ECO:0000313" key="10">
    <source>
        <dbReference type="EMBL" id="WWC90729.1"/>
    </source>
</evidence>
<evidence type="ECO:0000256" key="5">
    <source>
        <dbReference type="ARBA" id="ARBA00023136"/>
    </source>
</evidence>
<dbReference type="Pfam" id="PF01595">
    <property type="entry name" value="CNNM"/>
    <property type="match status" value="1"/>
</dbReference>
<evidence type="ECO:0000256" key="7">
    <source>
        <dbReference type="SAM" id="MobiDB-lite"/>
    </source>
</evidence>
<feature type="compositionally biased region" description="Low complexity" evidence="7">
    <location>
        <begin position="410"/>
        <end position="427"/>
    </location>
</feature>
<accession>A0AAX4K0S1</accession>
<dbReference type="PANTHER" id="PTHR12064:SF97">
    <property type="entry name" value="METAL TRANSPORTER CNNM-5"/>
    <property type="match status" value="1"/>
</dbReference>
<feature type="compositionally biased region" description="Polar residues" evidence="7">
    <location>
        <begin position="519"/>
        <end position="531"/>
    </location>
</feature>
<dbReference type="PANTHER" id="PTHR12064">
    <property type="entry name" value="METAL TRANSPORTER CNNM"/>
    <property type="match status" value="1"/>
</dbReference>
<dbReference type="GeneID" id="91096336"/>
<keyword evidence="3" id="KW-0677">Repeat</keyword>
<evidence type="ECO:0000256" key="6">
    <source>
        <dbReference type="PROSITE-ProRule" id="PRU01193"/>
    </source>
</evidence>
<evidence type="ECO:0000256" key="3">
    <source>
        <dbReference type="ARBA" id="ARBA00022737"/>
    </source>
</evidence>
<evidence type="ECO:0000256" key="8">
    <source>
        <dbReference type="SAM" id="Phobius"/>
    </source>
</evidence>
<dbReference type="InterPro" id="IPR046342">
    <property type="entry name" value="CBS_dom_sf"/>
</dbReference>
<dbReference type="Proteomes" id="UP001355207">
    <property type="component" value="Chromosome 7"/>
</dbReference>
<dbReference type="GO" id="GO:0005737">
    <property type="term" value="C:cytoplasm"/>
    <property type="evidence" value="ECO:0007669"/>
    <property type="project" value="TreeGrafter"/>
</dbReference>
<feature type="transmembrane region" description="Helical" evidence="8">
    <location>
        <begin position="109"/>
        <end position="130"/>
    </location>
</feature>
<proteinExistence type="predicted"/>
<dbReference type="InterPro" id="IPR044751">
    <property type="entry name" value="Ion_transp-like_CBS"/>
</dbReference>
<dbReference type="GO" id="GO:0010960">
    <property type="term" value="P:magnesium ion homeostasis"/>
    <property type="evidence" value="ECO:0007669"/>
    <property type="project" value="InterPro"/>
</dbReference>
<keyword evidence="2 6" id="KW-0812">Transmembrane</keyword>
<feature type="compositionally biased region" description="Gly residues" evidence="7">
    <location>
        <begin position="538"/>
        <end position="548"/>
    </location>
</feature>
<feature type="transmembrane region" description="Helical" evidence="8">
    <location>
        <begin position="163"/>
        <end position="187"/>
    </location>
</feature>
<keyword evidence="4 6" id="KW-1133">Transmembrane helix</keyword>
<dbReference type="InterPro" id="IPR002550">
    <property type="entry name" value="CNNM"/>
</dbReference>
<dbReference type="Gene3D" id="3.10.580.10">
    <property type="entry name" value="CBS-domain"/>
    <property type="match status" value="1"/>
</dbReference>
<gene>
    <name evidence="10" type="ORF">L201_005666</name>
</gene>
<dbReference type="GO" id="GO:0016020">
    <property type="term" value="C:membrane"/>
    <property type="evidence" value="ECO:0007669"/>
    <property type="project" value="UniProtKB-SubCell"/>
</dbReference>
<feature type="transmembrane region" description="Helical" evidence="8">
    <location>
        <begin position="136"/>
        <end position="156"/>
    </location>
</feature>
<dbReference type="AlphaFoldDB" id="A0AAX4K0S1"/>
<dbReference type="SUPFAM" id="SSF54631">
    <property type="entry name" value="CBS-domain pair"/>
    <property type="match status" value="1"/>
</dbReference>
<evidence type="ECO:0000259" key="9">
    <source>
        <dbReference type="PROSITE" id="PS51846"/>
    </source>
</evidence>
<evidence type="ECO:0000313" key="11">
    <source>
        <dbReference type="Proteomes" id="UP001355207"/>
    </source>
</evidence>
<feature type="transmembrane region" description="Helical" evidence="8">
    <location>
        <begin position="49"/>
        <end position="74"/>
    </location>
</feature>
<feature type="region of interest" description="Disordered" evidence="7">
    <location>
        <begin position="410"/>
        <end position="439"/>
    </location>
</feature>
<sequence>MPPLTRSASLPTLLTLTKLFAAIPKRSEEWVLSSPPPIEPEDPPDSPAFWWKLGLSVVFVLSGGVFAGLTLALMGSDDLNLRVLATSSSNPKERKAASKVLKLLSRGRHWVLVVLLLSNVIVNESLPIFLDDVLGGGLYAVIVSTTMIVIFGEIIPQAVCVRYGLAIGGACAPMVWGFMILFSPIAWPTAKLLDYILGTDEGHTYKKAELKSFLQFHREGEEPLRDDEIGILNGVLSLNDKHAQEIMTPIKDCLTLSSDKILDHEAIDHILLSGFSRIPIHEPGQEDNFIGMLLVKRLITYNPDDELPVSKFPLLPLPEAKPEINCFQALDYFQTGRAHLLLISETPGTKGGALGIVSLEDLIEEIIGEEIVDETDRYEDNHSKKMAKRSGPAAVMRGIIERRRVINAFSRRPSQNNTPPNPQAQNTISVPAPNGATASNTQDGILIQIDNGNLVAEPVGFTGDTENSVAIDSSKKMTVGEQAEASGKSQPENLMDTIEETSPTESKPTEEVNVAATGDNDNTLSPNPQGQNDDEDGSGSGSGTGSGTVSGNISENDDSKQSNGNTNTNGESSGANKKKKKKGKKGKKDKI</sequence>
<dbReference type="RefSeq" id="XP_066077492.1">
    <property type="nucleotide sequence ID" value="XM_066221395.1"/>
</dbReference>
<feature type="region of interest" description="Disordered" evidence="7">
    <location>
        <begin position="472"/>
        <end position="591"/>
    </location>
</feature>
<protein>
    <recommendedName>
        <fullName evidence="9">CNNM transmembrane domain-containing protein</fullName>
    </recommendedName>
</protein>
<evidence type="ECO:0000256" key="1">
    <source>
        <dbReference type="ARBA" id="ARBA00004141"/>
    </source>
</evidence>
<dbReference type="PROSITE" id="PS51846">
    <property type="entry name" value="CNNM"/>
    <property type="match status" value="1"/>
</dbReference>